<keyword evidence="2" id="KW-0677">Repeat</keyword>
<dbReference type="SUPFAM" id="SSF50978">
    <property type="entry name" value="WD40 repeat-like"/>
    <property type="match status" value="2"/>
</dbReference>
<dbReference type="InterPro" id="IPR027417">
    <property type="entry name" value="P-loop_NTPase"/>
</dbReference>
<dbReference type="PANTHER" id="PTHR19871:SF29">
    <property type="entry name" value="NACHT AND WD REPEAT DOMAIN-CONTAINING PROTEIN 2-LIKE"/>
    <property type="match status" value="1"/>
</dbReference>
<feature type="compositionally biased region" description="Low complexity" evidence="3">
    <location>
        <begin position="796"/>
        <end position="812"/>
    </location>
</feature>
<dbReference type="InterPro" id="IPR057588">
    <property type="entry name" value="NWD1/2-like_WH"/>
</dbReference>
<proteinExistence type="predicted"/>
<organism evidence="5 6">
    <name type="scientific">Petromyzon marinus</name>
    <name type="common">Sea lamprey</name>
    <dbReference type="NCBI Taxonomy" id="7757"/>
    <lineage>
        <taxon>Eukaryota</taxon>
        <taxon>Metazoa</taxon>
        <taxon>Chordata</taxon>
        <taxon>Craniata</taxon>
        <taxon>Vertebrata</taxon>
        <taxon>Cyclostomata</taxon>
        <taxon>Hyperoartia</taxon>
        <taxon>Petromyzontiformes</taxon>
        <taxon>Petromyzontidae</taxon>
        <taxon>Petromyzon</taxon>
    </lineage>
</organism>
<feature type="region of interest" description="Disordered" evidence="3">
    <location>
        <begin position="775"/>
        <end position="825"/>
    </location>
</feature>
<dbReference type="Gene3D" id="2.130.10.10">
    <property type="entry name" value="YVTN repeat-like/Quinoprotein amine dehydrogenase"/>
    <property type="match status" value="4"/>
</dbReference>
<evidence type="ECO:0000256" key="2">
    <source>
        <dbReference type="ARBA" id="ARBA00022737"/>
    </source>
</evidence>
<dbReference type="Pfam" id="PF25469">
    <property type="entry name" value="WHD_NWD1"/>
    <property type="match status" value="1"/>
</dbReference>
<dbReference type="SMART" id="SM00320">
    <property type="entry name" value="WD40"/>
    <property type="match status" value="7"/>
</dbReference>
<protein>
    <submittedName>
        <fullName evidence="6">NACHT and WD repeat domain-containing protein 2</fullName>
    </submittedName>
</protein>
<evidence type="ECO:0000313" key="5">
    <source>
        <dbReference type="Proteomes" id="UP001318040"/>
    </source>
</evidence>
<feature type="domain" description="NWD1/2-like winged helix-turn-helix" evidence="4">
    <location>
        <begin position="625"/>
        <end position="685"/>
    </location>
</feature>
<dbReference type="InterPro" id="IPR052752">
    <property type="entry name" value="NACHT-WD_repeat"/>
</dbReference>
<evidence type="ECO:0000313" key="6">
    <source>
        <dbReference type="RefSeq" id="XP_032810935.1"/>
    </source>
</evidence>
<dbReference type="KEGG" id="pmrn:116942786"/>
<evidence type="ECO:0000256" key="1">
    <source>
        <dbReference type="ARBA" id="ARBA00022574"/>
    </source>
</evidence>
<feature type="compositionally biased region" description="Basic residues" evidence="3">
    <location>
        <begin position="1084"/>
        <end position="1097"/>
    </location>
</feature>
<dbReference type="InterPro" id="IPR036322">
    <property type="entry name" value="WD40_repeat_dom_sf"/>
</dbReference>
<feature type="compositionally biased region" description="Basic residues" evidence="3">
    <location>
        <begin position="814"/>
        <end position="825"/>
    </location>
</feature>
<gene>
    <name evidence="6" type="primary">NWD2</name>
</gene>
<dbReference type="InterPro" id="IPR001680">
    <property type="entry name" value="WD40_rpt"/>
</dbReference>
<dbReference type="RefSeq" id="XP_032810935.1">
    <property type="nucleotide sequence ID" value="XM_032955044.1"/>
</dbReference>
<keyword evidence="5" id="KW-1185">Reference proteome</keyword>
<feature type="region of interest" description="Disordered" evidence="3">
    <location>
        <begin position="1785"/>
        <end position="1810"/>
    </location>
</feature>
<dbReference type="Proteomes" id="UP001318040">
    <property type="component" value="Chromosome 16"/>
</dbReference>
<evidence type="ECO:0000256" key="3">
    <source>
        <dbReference type="SAM" id="MobiDB-lite"/>
    </source>
</evidence>
<keyword evidence="1" id="KW-0853">WD repeat</keyword>
<evidence type="ECO:0000259" key="4">
    <source>
        <dbReference type="Pfam" id="PF25469"/>
    </source>
</evidence>
<dbReference type="PANTHER" id="PTHR19871">
    <property type="entry name" value="BETA TRANSDUCIN-RELATED PROTEIN"/>
    <property type="match status" value="1"/>
</dbReference>
<sequence length="1868" mass="207090">MSGLRDPASRHAVLRGHLAAIPPASAARCVRVFISANPEDTEAERQALREHVFPKLREFCRDNYGLDFQAVDVFWGMEPGEWHEHEVRELRTRLLLECMRTSVGPCFVGLLGERYGDACLPGQIEAAEFERILESALGAGLSTRALEEWYRRDENAVPPAYYLLPRGARGDAQGDGQSRAEEREAWMSLAAEMRAVLKAAVTLCQSRGLITSGQAQKYFTSGVEEEFMCALDKQPLSQVRRCVCYIRSIQDAERFACVPRMARYLDLSSPDAAGMAKVARDPRALQKLQRLRDSFVPACVSDSKLRVYSSVTLCDARLGYTEQFERQYVEGLCRQFYEDMIDIMETTVPRACDAETERAYEEVLQHVSLCTTYRALYAYACDALAVLGQYVAGRRSRVFPLVVFGGPCSGKTLLMAEAAARAYQWLKERKGPEYFPTVLVRFLGSTDDSSTLRGLLRSLCQQVAWVYGKPLGPFPEGVRELQALWLSLLTASSNDQPLVIILDALDQLAEDDDARSAWWLPPTLPSSVRVIVSTLPNKFGVLQSLKKKIPDEHNYVEMVARDKKTCNQMLKARLLQAKRKVTSGQQIYINEALLRCTLPMYLNLLLVEVSRWRSHKDVDDSTLCRTVHESIENLFANLELKCGPRFVSRALGYVTLAKHGLCEAELEDVLSLDDYVVQETLAAAHQSAAASVACGDGAVVAAATFARVPYFKVATLRLELQGYLVERDVHATHLLVWANRHLVFVANKLYLSDADTVTEMHGVLADYFSGQWSAGRPKPLQGPRETLAPRRGNAAGGAAASSSSSSAVAVGGRHPNHDKKNHHHHGAGEFYDRQAVSQPWNFQCRLLEISQLFVNLRKLKELPYHLTKSGRVDDLLFNVILDFGYMHAMVQSGRLHALVLEMEAAHALTQDKDVRFLADTLRGVSPALMEDPNSLSTELQQRMLPFVRVYPKIRHILQVCDREGLRYCSIVTLLSPMDRLGEPKRVPLTTNAVRITDVLPTSKPGVIVAALDNGTVSTWDLARGQPVKHITTHGVPLLSAQLNGDEKYLVASTLNNTLLVFDHCSSTLLYEVEVKAPKLAAQNHHQHHHQQHHHQHHQQQQQPAAPPEPVQQAMGGFRLSTNHALAWLERSTEVHVIDLNYGWPLCVCHCWYEVTCAQCSEDGMYAFCGQQLNTTSIFRLESGERLATVTSECSAGYVHAILLAAQAQELYAVDNGGSLAVWDLEEITNPQLVEEFDCRGGEAGDVASVELCKEQNALLICKRFSMEVWDTFSWAMTDKFKARRNEKFLCAVLSRNCESIVAAIEMMASIFIWRRDTGQCLATLPGNSGIVTKLIKSAVNDTLLAVTSKGVLSVWDMEAIDAISAVDKTGKAIRCVLLPSRGECVFTTDGTDTIYRWNIHSGFIESLYKHEGVVEQCVLTSSAEVMVSADASGNQFVWITGSGECLFRITGQRASQLLVTHNDLFVVSLCEKKASRVWRLATGNKVCNILVGLENAAITAANTFLVGLNQNALLAVNLWTGSVSKKFACEDGTRILAYRLLPDCPDYVAIVTTAGTIFTWSLADEAVRRRVQLPAQFHKRLEDFQISPSGKLAVLSTGDESVNVLDLHNGKLRVLNAGGAVWQQKLSTDGRYIVYVCYKRRRDELCALLVEDPANAQAVTACLKVVRLADGKCIGACTLYKAPSCFVISKRHLNIVIGFEDGSVGAYTVVDNVDAAMKIKIASSPSRRISAMSSQVVRPRRLVHAHKAAVDVLWRESSEEFTKGGACGGGGGGLGGAGGAHLLGPTNDDVVKRPSICPRRRNSSAKATEAAAHRDCYSVEKHVEQQQQQHASPQQEQLLQWQQQALGEQLQLFHRHHLQLQDKQRQQN</sequence>
<dbReference type="Gene3D" id="3.40.50.300">
    <property type="entry name" value="P-loop containing nucleotide triphosphate hydrolases"/>
    <property type="match status" value="1"/>
</dbReference>
<dbReference type="SUPFAM" id="SSF50998">
    <property type="entry name" value="Quinoprotein alcohol dehydrogenase-like"/>
    <property type="match status" value="1"/>
</dbReference>
<feature type="region of interest" description="Disordered" evidence="3">
    <location>
        <begin position="1080"/>
        <end position="1113"/>
    </location>
</feature>
<dbReference type="InterPro" id="IPR015943">
    <property type="entry name" value="WD40/YVTN_repeat-like_dom_sf"/>
</dbReference>
<dbReference type="CTD" id="57495"/>
<reference evidence="6" key="1">
    <citation type="submission" date="2025-08" db="UniProtKB">
        <authorList>
            <consortium name="RefSeq"/>
        </authorList>
    </citation>
    <scope>IDENTIFICATION</scope>
    <source>
        <tissue evidence="6">Sperm</tissue>
    </source>
</reference>
<dbReference type="SUPFAM" id="SSF52540">
    <property type="entry name" value="P-loop containing nucleoside triphosphate hydrolases"/>
    <property type="match status" value="1"/>
</dbReference>
<dbReference type="InterPro" id="IPR011047">
    <property type="entry name" value="Quinoprotein_ADH-like_sf"/>
</dbReference>
<accession>A0AAJ7WUY8</accession>
<name>A0AAJ7WUY8_PETMA</name>